<keyword evidence="16" id="KW-1185">Reference proteome</keyword>
<evidence type="ECO:0000256" key="2">
    <source>
        <dbReference type="ARBA" id="ARBA00005417"/>
    </source>
</evidence>
<dbReference type="PROSITE" id="PS00211">
    <property type="entry name" value="ABC_TRANSPORTER_1"/>
    <property type="match status" value="2"/>
</dbReference>
<evidence type="ECO:0000259" key="14">
    <source>
        <dbReference type="PROSITE" id="PS50893"/>
    </source>
</evidence>
<evidence type="ECO:0000256" key="9">
    <source>
        <dbReference type="ARBA" id="ARBA00023136"/>
    </source>
</evidence>
<dbReference type="GO" id="GO:0016887">
    <property type="term" value="F:ATP hydrolysis activity"/>
    <property type="evidence" value="ECO:0007669"/>
    <property type="project" value="InterPro"/>
</dbReference>
<gene>
    <name evidence="15" type="primary">gsiA</name>
    <name evidence="15" type="ORF">BN59_01737</name>
</gene>
<keyword evidence="5" id="KW-0547">Nucleotide-binding</keyword>
<organism evidence="15 16">
    <name type="scientific">Legionella massiliensis</name>
    <dbReference type="NCBI Taxonomy" id="1034943"/>
    <lineage>
        <taxon>Bacteria</taxon>
        <taxon>Pseudomonadati</taxon>
        <taxon>Pseudomonadota</taxon>
        <taxon>Gammaproteobacteria</taxon>
        <taxon>Legionellales</taxon>
        <taxon>Legionellaceae</taxon>
        <taxon>Legionella</taxon>
    </lineage>
</organism>
<dbReference type="PANTHER" id="PTHR43297:SF13">
    <property type="entry name" value="NICKEL ABC TRANSPORTER, ATP-BINDING PROTEIN"/>
    <property type="match status" value="1"/>
</dbReference>
<evidence type="ECO:0000256" key="4">
    <source>
        <dbReference type="ARBA" id="ARBA00022475"/>
    </source>
</evidence>
<evidence type="ECO:0000256" key="5">
    <source>
        <dbReference type="ARBA" id="ARBA00022741"/>
    </source>
</evidence>
<dbReference type="eggNOG" id="COG4172">
    <property type="taxonomic scope" value="Bacteria"/>
</dbReference>
<dbReference type="SUPFAM" id="SSF52540">
    <property type="entry name" value="P-loop containing nucleoside triphosphate hydrolases"/>
    <property type="match status" value="2"/>
</dbReference>
<dbReference type="AlphaFoldDB" id="A0A078L092"/>
<dbReference type="PROSITE" id="PS50893">
    <property type="entry name" value="ABC_TRANSPORTER_2"/>
    <property type="match status" value="2"/>
</dbReference>
<evidence type="ECO:0000256" key="3">
    <source>
        <dbReference type="ARBA" id="ARBA00022448"/>
    </source>
</evidence>
<keyword evidence="8" id="KW-0406">Ion transport</keyword>
<dbReference type="InterPro" id="IPR003593">
    <property type="entry name" value="AAA+_ATPase"/>
</dbReference>
<dbReference type="GO" id="GO:0005886">
    <property type="term" value="C:plasma membrane"/>
    <property type="evidence" value="ECO:0007669"/>
    <property type="project" value="UniProtKB-SubCell"/>
</dbReference>
<evidence type="ECO:0000256" key="6">
    <source>
        <dbReference type="ARBA" id="ARBA00022840"/>
    </source>
</evidence>
<evidence type="ECO:0000256" key="8">
    <source>
        <dbReference type="ARBA" id="ARBA00023065"/>
    </source>
</evidence>
<dbReference type="SMART" id="SM00382">
    <property type="entry name" value="AAA"/>
    <property type="match status" value="2"/>
</dbReference>
<evidence type="ECO:0000313" key="15">
    <source>
        <dbReference type="EMBL" id="CDZ77454.1"/>
    </source>
</evidence>
<dbReference type="Proteomes" id="UP000044071">
    <property type="component" value="Unassembled WGS sequence"/>
</dbReference>
<dbReference type="InterPro" id="IPR050388">
    <property type="entry name" value="ABC_Ni/Peptide_Import"/>
</dbReference>
<reference evidence="15 16" key="1">
    <citation type="submission" date="2014-06" db="EMBL/GenBank/DDBJ databases">
        <authorList>
            <person name="Urmite Genomes Urmite Genomes"/>
        </authorList>
    </citation>
    <scope>NUCLEOTIDE SEQUENCE [LARGE SCALE GENOMIC DNA]</scope>
</reference>
<dbReference type="EMBL" id="CCSB01000002">
    <property type="protein sequence ID" value="CDZ77454.1"/>
    <property type="molecule type" value="Genomic_DNA"/>
</dbReference>
<dbReference type="InterPro" id="IPR017871">
    <property type="entry name" value="ABC_transporter-like_CS"/>
</dbReference>
<dbReference type="STRING" id="1034943.BN59_01737"/>
<dbReference type="GO" id="GO:0015833">
    <property type="term" value="P:peptide transport"/>
    <property type="evidence" value="ECO:0007669"/>
    <property type="project" value="InterPro"/>
</dbReference>
<evidence type="ECO:0000256" key="1">
    <source>
        <dbReference type="ARBA" id="ARBA00004417"/>
    </source>
</evidence>
<evidence type="ECO:0000256" key="11">
    <source>
        <dbReference type="ARBA" id="ARBA00039098"/>
    </source>
</evidence>
<name>A0A078L092_9GAMM</name>
<evidence type="ECO:0000313" key="16">
    <source>
        <dbReference type="Proteomes" id="UP000044071"/>
    </source>
</evidence>
<dbReference type="GO" id="GO:0005524">
    <property type="term" value="F:ATP binding"/>
    <property type="evidence" value="ECO:0007669"/>
    <property type="project" value="UniProtKB-KW"/>
</dbReference>
<dbReference type="FunFam" id="3.40.50.300:FF:000016">
    <property type="entry name" value="Oligopeptide ABC transporter ATP-binding component"/>
    <property type="match status" value="2"/>
</dbReference>
<dbReference type="EC" id="7.2.2.11" evidence="11"/>
<feature type="domain" description="ABC transporter" evidence="14">
    <location>
        <begin position="390"/>
        <end position="637"/>
    </location>
</feature>
<comment type="similarity">
    <text evidence="2">Belongs to the ABC transporter superfamily.</text>
</comment>
<comment type="subcellular location">
    <subcellularLocation>
        <location evidence="1">Cell inner membrane</location>
        <topology evidence="1">Peripheral membrane protein</topology>
    </subcellularLocation>
</comment>
<evidence type="ECO:0000256" key="10">
    <source>
        <dbReference type="ARBA" id="ARBA00038669"/>
    </source>
</evidence>
<protein>
    <recommendedName>
        <fullName evidence="12">Nickel import system ATP-binding protein NikD</fullName>
        <ecNumber evidence="11">7.2.2.11</ecNumber>
    </recommendedName>
</protein>
<comment type="catalytic activity">
    <reaction evidence="13">
        <text>Ni(2+)(out) + ATP + H2O = Ni(2+)(in) + ADP + phosphate + H(+)</text>
        <dbReference type="Rhea" id="RHEA:15557"/>
        <dbReference type="ChEBI" id="CHEBI:15377"/>
        <dbReference type="ChEBI" id="CHEBI:15378"/>
        <dbReference type="ChEBI" id="CHEBI:30616"/>
        <dbReference type="ChEBI" id="CHEBI:43474"/>
        <dbReference type="ChEBI" id="CHEBI:49786"/>
        <dbReference type="ChEBI" id="CHEBI:456216"/>
        <dbReference type="EC" id="7.2.2.11"/>
    </reaction>
    <physiologicalReaction direction="left-to-right" evidence="13">
        <dbReference type="Rhea" id="RHEA:15558"/>
    </physiologicalReaction>
</comment>
<keyword evidence="9" id="KW-0472">Membrane</keyword>
<evidence type="ECO:0000256" key="13">
    <source>
        <dbReference type="ARBA" id="ARBA00048610"/>
    </source>
</evidence>
<accession>A0A078L092</accession>
<dbReference type="InterPro" id="IPR027417">
    <property type="entry name" value="P-loop_NTPase"/>
</dbReference>
<dbReference type="CDD" id="cd03257">
    <property type="entry name" value="ABC_NikE_OppD_transporters"/>
    <property type="match status" value="2"/>
</dbReference>
<proteinExistence type="inferred from homology"/>
<dbReference type="InterPro" id="IPR003439">
    <property type="entry name" value="ABC_transporter-like_ATP-bd"/>
</dbReference>
<comment type="subunit">
    <text evidence="10">The complex is composed of two ATP-binding proteins (NikD and NikE), two transmembrane proteins (NikB and NikC) and a solute-binding protein (NikA).</text>
</comment>
<dbReference type="NCBIfam" id="NF007739">
    <property type="entry name" value="PRK10419.1"/>
    <property type="match status" value="2"/>
</dbReference>
<dbReference type="Pfam" id="PF00005">
    <property type="entry name" value="ABC_tran"/>
    <property type="match status" value="2"/>
</dbReference>
<dbReference type="NCBIfam" id="NF008453">
    <property type="entry name" value="PRK11308.1"/>
    <property type="match status" value="2"/>
</dbReference>
<dbReference type="NCBIfam" id="TIGR01727">
    <property type="entry name" value="oligo_HPY"/>
    <property type="match status" value="1"/>
</dbReference>
<dbReference type="GO" id="GO:0015413">
    <property type="term" value="F:ABC-type nickel transporter activity"/>
    <property type="evidence" value="ECO:0007669"/>
    <property type="project" value="UniProtKB-EC"/>
</dbReference>
<keyword evidence="6 15" id="KW-0067">ATP-binding</keyword>
<dbReference type="Gene3D" id="3.40.50.300">
    <property type="entry name" value="P-loop containing nucleotide triphosphate hydrolases"/>
    <property type="match status" value="2"/>
</dbReference>
<keyword evidence="3" id="KW-0813">Transport</keyword>
<keyword evidence="4" id="KW-1003">Cell membrane</keyword>
<dbReference type="InterPro" id="IPR013563">
    <property type="entry name" value="Oligopep_ABC_C"/>
</dbReference>
<dbReference type="Pfam" id="PF08352">
    <property type="entry name" value="oligo_HPY"/>
    <property type="match status" value="2"/>
</dbReference>
<evidence type="ECO:0000256" key="7">
    <source>
        <dbReference type="ARBA" id="ARBA00022967"/>
    </source>
</evidence>
<evidence type="ECO:0000256" key="12">
    <source>
        <dbReference type="ARBA" id="ARBA00044143"/>
    </source>
</evidence>
<dbReference type="PANTHER" id="PTHR43297">
    <property type="entry name" value="OLIGOPEPTIDE TRANSPORT ATP-BINDING PROTEIN APPD"/>
    <property type="match status" value="1"/>
</dbReference>
<feature type="domain" description="ABC transporter" evidence="14">
    <location>
        <begin position="50"/>
        <end position="298"/>
    </location>
</feature>
<sequence length="643" mass="71944">MNQDPDIHPWAWIIAGSESCVSIWLLPDLSLVTVITPYLTIAFMTLLAEIKELSVAFQNKDQLIKAVDQLNFVLNAGETLALLGESGCGKSLTSLALMRLLPFKAAYGAKSEIKLAGKDLLNLPEYIMRTLRGRRLAMIFQEPMTALNPVLTIAEQLVETLPKAKRTSQETQACLLELLREVEMPKPELRLQQYPHQLSGGQKQRVVIAMALASNPEILIADEPTTALDVTIQAQILALLKKLQQQYQMSMLLITHDLGVVKAVADRVCVMYAGQIVEQASVGEFFTQVLHPYSQQLLASLPDFKKRYQPLQAIPGAVPTLDALPMGCRFHPRCAHAFSLCDHQEPALQMIQHRQVRCHLYPEHEYPPALLNKVIIREKTEPAKETLLDVKNLSVYFSAKQHLFRAKGEEIRAVDNLSFTLAKGQTLAVVGESGCGKTTACRALLGLIPITAGDIFYRDQDVRRLKGRALRAYRKRVQIIFQDPFSSMNPRMTIGEILAEGMHVQGFSGKLIRQKQQQLLEQVNLPRNSLHRYPHQFSGGQRQRICIARALATEPELLICDEPTSALDVSVQAQILNLLKELQQESGLSYLFITHNMAVVSYMADEVLVMKDGHLLESGTCEQILRAPQHGYTKQLLESVLEV</sequence>
<keyword evidence="7" id="KW-1278">Translocase</keyword>